<dbReference type="EMBL" id="CP095053">
    <property type="protein sequence ID" value="UOR05906.1"/>
    <property type="molecule type" value="Genomic_DNA"/>
</dbReference>
<comment type="subcellular location">
    <subcellularLocation>
        <location evidence="1 12">Cell outer membrane</location>
        <topology evidence="1 12">Multi-pass membrane protein</topology>
    </subcellularLocation>
</comment>
<dbReference type="PANTHER" id="PTHR30069">
    <property type="entry name" value="TONB-DEPENDENT OUTER MEMBRANE RECEPTOR"/>
    <property type="match status" value="1"/>
</dbReference>
<dbReference type="PROSITE" id="PS52016">
    <property type="entry name" value="TONB_DEPENDENT_REC_3"/>
    <property type="match status" value="1"/>
</dbReference>
<dbReference type="Gene3D" id="2.40.170.20">
    <property type="entry name" value="TonB-dependent receptor, beta-barrel domain"/>
    <property type="match status" value="1"/>
</dbReference>
<dbReference type="GO" id="GO:0009279">
    <property type="term" value="C:cell outer membrane"/>
    <property type="evidence" value="ECO:0007669"/>
    <property type="project" value="UniProtKB-SubCell"/>
</dbReference>
<dbReference type="InterPro" id="IPR000531">
    <property type="entry name" value="Beta-barrel_TonB"/>
</dbReference>
<evidence type="ECO:0000256" key="1">
    <source>
        <dbReference type="ARBA" id="ARBA00004571"/>
    </source>
</evidence>
<keyword evidence="4" id="KW-0406">Ion transport</keyword>
<dbReference type="InterPro" id="IPR036942">
    <property type="entry name" value="Beta-barrel_TonB_sf"/>
</dbReference>
<dbReference type="SUPFAM" id="SSF56935">
    <property type="entry name" value="Porins"/>
    <property type="match status" value="1"/>
</dbReference>
<evidence type="ECO:0000256" key="14">
    <source>
        <dbReference type="SAM" id="MobiDB-lite"/>
    </source>
</evidence>
<name>A0A8T9T1D3_9BACT</name>
<gene>
    <name evidence="16" type="ORF">MUN82_02115</name>
</gene>
<evidence type="ECO:0000256" key="10">
    <source>
        <dbReference type="ARBA" id="ARBA00023170"/>
    </source>
</evidence>
<protein>
    <submittedName>
        <fullName evidence="16">TonB-dependent receptor</fullName>
    </submittedName>
</protein>
<keyword evidence="17" id="KW-1185">Reference proteome</keyword>
<reference evidence="16 17" key="1">
    <citation type="submission" date="2022-04" db="EMBL/GenBank/DDBJ databases">
        <title>Hymenobacter sp. isolated from the air.</title>
        <authorList>
            <person name="Won M."/>
            <person name="Lee C.-M."/>
            <person name="Woen H.-Y."/>
            <person name="Kwon S.-W."/>
        </authorList>
    </citation>
    <scope>NUCLEOTIDE SEQUENCE [LARGE SCALE GENOMIC DNA]</scope>
    <source>
        <strain evidence="17">5413 J-13</strain>
    </source>
</reference>
<comment type="similarity">
    <text evidence="12 13">Belongs to the TonB-dependent receptor family.</text>
</comment>
<keyword evidence="6" id="KW-0732">Signal</keyword>
<keyword evidence="11 12" id="KW-0998">Cell outer membrane</keyword>
<keyword evidence="4" id="KW-0410">Iron transport</keyword>
<dbReference type="Gene3D" id="2.60.40.1120">
    <property type="entry name" value="Carboxypeptidase-like, regulatory domain"/>
    <property type="match status" value="1"/>
</dbReference>
<dbReference type="InterPro" id="IPR008969">
    <property type="entry name" value="CarboxyPept-like_regulatory"/>
</dbReference>
<dbReference type="GO" id="GO:0015344">
    <property type="term" value="F:siderophore uptake transmembrane transporter activity"/>
    <property type="evidence" value="ECO:0007669"/>
    <property type="project" value="TreeGrafter"/>
</dbReference>
<dbReference type="KEGG" id="haei:MUN82_02115"/>
<keyword evidence="9 12" id="KW-0472">Membrane</keyword>
<dbReference type="InterPro" id="IPR037066">
    <property type="entry name" value="Plug_dom_sf"/>
</dbReference>
<dbReference type="SMART" id="SM00965">
    <property type="entry name" value="STN"/>
    <property type="match status" value="1"/>
</dbReference>
<evidence type="ECO:0000256" key="9">
    <source>
        <dbReference type="ARBA" id="ARBA00023136"/>
    </source>
</evidence>
<evidence type="ECO:0000256" key="13">
    <source>
        <dbReference type="RuleBase" id="RU003357"/>
    </source>
</evidence>
<evidence type="ECO:0000256" key="11">
    <source>
        <dbReference type="ARBA" id="ARBA00023237"/>
    </source>
</evidence>
<dbReference type="SUPFAM" id="SSF49464">
    <property type="entry name" value="Carboxypeptidase regulatory domain-like"/>
    <property type="match status" value="1"/>
</dbReference>
<dbReference type="Pfam" id="PF13715">
    <property type="entry name" value="CarbopepD_reg_2"/>
    <property type="match status" value="1"/>
</dbReference>
<keyword evidence="10 16" id="KW-0675">Receptor</keyword>
<dbReference type="Proteomes" id="UP000829925">
    <property type="component" value="Chromosome"/>
</dbReference>
<dbReference type="GO" id="GO:0044718">
    <property type="term" value="P:siderophore transmembrane transport"/>
    <property type="evidence" value="ECO:0007669"/>
    <property type="project" value="TreeGrafter"/>
</dbReference>
<dbReference type="AlphaFoldDB" id="A0A8T9T1D3"/>
<evidence type="ECO:0000256" key="3">
    <source>
        <dbReference type="ARBA" id="ARBA00022452"/>
    </source>
</evidence>
<keyword evidence="7" id="KW-0408">Iron</keyword>
<dbReference type="Pfam" id="PF00593">
    <property type="entry name" value="TonB_dep_Rec_b-barrel"/>
    <property type="match status" value="1"/>
</dbReference>
<keyword evidence="2 12" id="KW-0813">Transport</keyword>
<evidence type="ECO:0000256" key="4">
    <source>
        <dbReference type="ARBA" id="ARBA00022496"/>
    </source>
</evidence>
<feature type="compositionally biased region" description="Low complexity" evidence="14">
    <location>
        <begin position="102"/>
        <end position="114"/>
    </location>
</feature>
<dbReference type="Gene3D" id="2.170.130.10">
    <property type="entry name" value="TonB-dependent receptor, plug domain"/>
    <property type="match status" value="1"/>
</dbReference>
<feature type="domain" description="Secretin/TonB short N-terminal" evidence="15">
    <location>
        <begin position="13"/>
        <end position="64"/>
    </location>
</feature>
<dbReference type="RefSeq" id="WP_245094555.1">
    <property type="nucleotide sequence ID" value="NZ_CP095053.1"/>
</dbReference>
<accession>A0A8T9T1D3</accession>
<evidence type="ECO:0000256" key="7">
    <source>
        <dbReference type="ARBA" id="ARBA00023004"/>
    </source>
</evidence>
<feature type="compositionally biased region" description="Pro residues" evidence="14">
    <location>
        <begin position="87"/>
        <end position="101"/>
    </location>
</feature>
<dbReference type="Pfam" id="PF07715">
    <property type="entry name" value="Plug"/>
    <property type="match status" value="1"/>
</dbReference>
<dbReference type="InterPro" id="IPR012910">
    <property type="entry name" value="Plug_dom"/>
</dbReference>
<evidence type="ECO:0000259" key="15">
    <source>
        <dbReference type="SMART" id="SM00965"/>
    </source>
</evidence>
<dbReference type="PANTHER" id="PTHR30069:SF29">
    <property type="entry name" value="HEMOGLOBIN AND HEMOGLOBIN-HAPTOGLOBIN-BINDING PROTEIN 1-RELATED"/>
    <property type="match status" value="1"/>
</dbReference>
<dbReference type="InterPro" id="IPR011662">
    <property type="entry name" value="Secretin/TonB_short_N"/>
</dbReference>
<evidence type="ECO:0000313" key="17">
    <source>
        <dbReference type="Proteomes" id="UP000829925"/>
    </source>
</evidence>
<evidence type="ECO:0000256" key="12">
    <source>
        <dbReference type="PROSITE-ProRule" id="PRU01360"/>
    </source>
</evidence>
<dbReference type="InterPro" id="IPR039426">
    <property type="entry name" value="TonB-dep_rcpt-like"/>
</dbReference>
<evidence type="ECO:0000256" key="5">
    <source>
        <dbReference type="ARBA" id="ARBA00022692"/>
    </source>
</evidence>
<keyword evidence="3 12" id="KW-1134">Transmembrane beta strand</keyword>
<evidence type="ECO:0000256" key="8">
    <source>
        <dbReference type="ARBA" id="ARBA00023077"/>
    </source>
</evidence>
<keyword evidence="5 12" id="KW-0812">Transmembrane</keyword>
<organism evidence="16 17">
    <name type="scientific">Hymenobacter aerilatus</name>
    <dbReference type="NCBI Taxonomy" id="2932251"/>
    <lineage>
        <taxon>Bacteria</taxon>
        <taxon>Pseudomonadati</taxon>
        <taxon>Bacteroidota</taxon>
        <taxon>Cytophagia</taxon>
        <taxon>Cytophagales</taxon>
        <taxon>Hymenobacteraceae</taxon>
        <taxon>Hymenobacter</taxon>
    </lineage>
</organism>
<sequence length="892" mass="98393">MQFAEQLEAQTSYRVFFDSAAVRGVTVTLQAQQQSLPSVLQQALAASDLHFVVDEQRNVFIFRGTGPSTALPENYFQQQPVAGRVAPPQPAPAPAQHPTPRPTSKATATASNSARLYEIGTPQASSRNSRVTVAGVVREAKSGEPVIGASVAVEALALGTATNQFGYYTLTLPVGQHTLSVRGLGLKPAERRILLHSSGKLDIEAAEDITALKEVVVQGEKSGNLTGLQMGVERLDIRTIRQVPTVFGETDILRVVMTLPGVKTIGEGSTSLSVRGGNTDQNLILFNDAVVYSPSHLFGFFSAFNPDLLKTVELYKSGIPAQYGGRLSSVLNITTREGNKKKFAGSGGIGLLTSRLMLEGPIVKDKSSFIIGGRTSYSDWLLNLLPDRALRQSSASFYDISAHATHEFNANNTLYATGYLSSDRFKLSADTSYRYHNRSASLKWKHVFGDQLYGVLTATGSQYTYRIASERNAVNSSELEFGIAQFGGQADFTYFPTAAHTIDFGASTTGYRTRPGSLQPLGSESLMMPDVLPREQGQESALYAADQWTLTPKLSLYLGLRYSLYQALGPRESYTYLPGVPRSLSSLADTVRYGRGSRVATYHGPEYRASLKYALSEKSSVKVSYNRTRQYLHQLSNTASISPADTWKLSDQHVRPQIGDQVALGYYRNFHNNSIELSVESYYKRLRDFVDYTSGAVLLLNRHIETDLVNAEGRAYGVEVSLKKTAGKLNGWLNYTYSRALVRVPTGPEAEAINEGRYYPSNFDKPHDVSLAGNYRFSRRVSTSLNVNYSTGRPITLPVSTYDFGGVERVLYSDRNQYRVPNYFRIDLGLNIEGSHIAKKLAHSSWTFSVYNLTGRKNPYSVYFKSQGGRIRGYQLSVFGRPIPTVTYNFKF</sequence>
<evidence type="ECO:0000256" key="6">
    <source>
        <dbReference type="ARBA" id="ARBA00022729"/>
    </source>
</evidence>
<evidence type="ECO:0000256" key="2">
    <source>
        <dbReference type="ARBA" id="ARBA00022448"/>
    </source>
</evidence>
<feature type="region of interest" description="Disordered" evidence="14">
    <location>
        <begin position="83"/>
        <end position="123"/>
    </location>
</feature>
<evidence type="ECO:0000313" key="16">
    <source>
        <dbReference type="EMBL" id="UOR05906.1"/>
    </source>
</evidence>
<proteinExistence type="inferred from homology"/>
<keyword evidence="8 13" id="KW-0798">TonB box</keyword>